<dbReference type="GO" id="GO:0045943">
    <property type="term" value="P:positive regulation of transcription by RNA polymerase I"/>
    <property type="evidence" value="ECO:0007669"/>
    <property type="project" value="TreeGrafter"/>
</dbReference>
<gene>
    <name evidence="2" type="ORF">PHJA_001377900</name>
</gene>
<evidence type="ECO:0000313" key="3">
    <source>
        <dbReference type="Proteomes" id="UP000653305"/>
    </source>
</evidence>
<protein>
    <submittedName>
        <fullName evidence="2">Uncharacterized protein at3g06530</fullName>
    </submittedName>
</protein>
<dbReference type="GO" id="GO:0034455">
    <property type="term" value="C:t-UTP complex"/>
    <property type="evidence" value="ECO:0007669"/>
    <property type="project" value="TreeGrafter"/>
</dbReference>
<dbReference type="PANTHER" id="PTHR13457">
    <property type="entry name" value="BAP28"/>
    <property type="match status" value="1"/>
</dbReference>
<dbReference type="InterPro" id="IPR011009">
    <property type="entry name" value="Kinase-like_dom_sf"/>
</dbReference>
<keyword evidence="3" id="KW-1185">Reference proteome</keyword>
<sequence length="250" mass="28167">MFQKLPLPSPVRGVSASPIIKTFLPAAQKFMRNAIAKSSQTIDESLRASYRSGSPGEMVAVEVLAIDSKQGEKEFQTEVMLLARLHHMNLMNLVGYCAEKSQHMLIYVYMIRGSLASHFYSKFSSWLHEDRYKDDLRYLKAGALMIVSLLDQKAALATNSVKSLLHLVADIARAEAKDNSDLQWLRMSFMTLISVVQLQSVESIPKKTVSVLNEIRDVSEILSGLTKDFNIDKFLAIFLDSLLEHRLVMI</sequence>
<dbReference type="GO" id="GO:0004672">
    <property type="term" value="F:protein kinase activity"/>
    <property type="evidence" value="ECO:0007669"/>
    <property type="project" value="InterPro"/>
</dbReference>
<dbReference type="Gene3D" id="3.30.200.20">
    <property type="entry name" value="Phosphorylase Kinase, domain 1"/>
    <property type="match status" value="1"/>
</dbReference>
<evidence type="ECO:0000259" key="1">
    <source>
        <dbReference type="Pfam" id="PF12397"/>
    </source>
</evidence>
<dbReference type="Pfam" id="PF12397">
    <property type="entry name" value="U3snoRNP10"/>
    <property type="match status" value="1"/>
</dbReference>
<dbReference type="Proteomes" id="UP000653305">
    <property type="component" value="Unassembled WGS sequence"/>
</dbReference>
<dbReference type="PANTHER" id="PTHR13457:SF1">
    <property type="entry name" value="HEAT REPEAT-CONTAINING PROTEIN 1"/>
    <property type="match status" value="1"/>
</dbReference>
<organism evidence="2 3">
    <name type="scientific">Phtheirospermum japonicum</name>
    <dbReference type="NCBI Taxonomy" id="374723"/>
    <lineage>
        <taxon>Eukaryota</taxon>
        <taxon>Viridiplantae</taxon>
        <taxon>Streptophyta</taxon>
        <taxon>Embryophyta</taxon>
        <taxon>Tracheophyta</taxon>
        <taxon>Spermatophyta</taxon>
        <taxon>Magnoliopsida</taxon>
        <taxon>eudicotyledons</taxon>
        <taxon>Gunneridae</taxon>
        <taxon>Pentapetalae</taxon>
        <taxon>asterids</taxon>
        <taxon>lamiids</taxon>
        <taxon>Lamiales</taxon>
        <taxon>Orobanchaceae</taxon>
        <taxon>Orobanchaceae incertae sedis</taxon>
        <taxon>Phtheirospermum</taxon>
    </lineage>
</organism>
<comment type="caution">
    <text evidence="2">The sequence shown here is derived from an EMBL/GenBank/DDBJ whole genome shotgun (WGS) entry which is preliminary data.</text>
</comment>
<dbReference type="GO" id="GO:0000462">
    <property type="term" value="P:maturation of SSU-rRNA from tricistronic rRNA transcript (SSU-rRNA, 5.8S rRNA, LSU-rRNA)"/>
    <property type="evidence" value="ECO:0007669"/>
    <property type="project" value="TreeGrafter"/>
</dbReference>
<dbReference type="GO" id="GO:0030515">
    <property type="term" value="F:snoRNA binding"/>
    <property type="evidence" value="ECO:0007669"/>
    <property type="project" value="TreeGrafter"/>
</dbReference>
<accession>A0A830C5G2</accession>
<proteinExistence type="predicted"/>
<dbReference type="InterPro" id="IPR022125">
    <property type="entry name" value="U3snoRNP10_N"/>
</dbReference>
<reference evidence="2" key="1">
    <citation type="submission" date="2020-07" db="EMBL/GenBank/DDBJ databases">
        <title>Ethylene signaling mediates host invasion by parasitic plants.</title>
        <authorList>
            <person name="Yoshida S."/>
        </authorList>
    </citation>
    <scope>NUCLEOTIDE SEQUENCE</scope>
    <source>
        <strain evidence="2">Okayama</strain>
    </source>
</reference>
<dbReference type="SUPFAM" id="SSF56112">
    <property type="entry name" value="Protein kinase-like (PK-like)"/>
    <property type="match status" value="1"/>
</dbReference>
<dbReference type="EMBL" id="BMAC01000276">
    <property type="protein sequence ID" value="GFP92338.1"/>
    <property type="molecule type" value="Genomic_DNA"/>
</dbReference>
<feature type="domain" description="U3 small nucleolar RNA-associated protein 10 N-terminal" evidence="1">
    <location>
        <begin position="139"/>
        <end position="242"/>
    </location>
</feature>
<dbReference type="OrthoDB" id="69842at2759"/>
<evidence type="ECO:0000313" key="2">
    <source>
        <dbReference type="EMBL" id="GFP92338.1"/>
    </source>
</evidence>
<dbReference type="AlphaFoldDB" id="A0A830C5G2"/>
<dbReference type="InterPro" id="IPR040191">
    <property type="entry name" value="UTP10"/>
</dbReference>
<name>A0A830C5G2_9LAMI</name>
<dbReference type="GO" id="GO:0030686">
    <property type="term" value="C:90S preribosome"/>
    <property type="evidence" value="ECO:0007669"/>
    <property type="project" value="TreeGrafter"/>
</dbReference>
<dbReference type="GO" id="GO:0032040">
    <property type="term" value="C:small-subunit processome"/>
    <property type="evidence" value="ECO:0007669"/>
    <property type="project" value="TreeGrafter"/>
</dbReference>